<evidence type="ECO:0000256" key="2">
    <source>
        <dbReference type="ARBA" id="ARBA00022490"/>
    </source>
</evidence>
<proteinExistence type="predicted"/>
<dbReference type="InterPro" id="IPR003593">
    <property type="entry name" value="AAA+_ATPase"/>
</dbReference>
<dbReference type="InterPro" id="IPR027417">
    <property type="entry name" value="P-loop_NTPase"/>
</dbReference>
<dbReference type="Gene3D" id="3.40.50.300">
    <property type="entry name" value="P-loop containing nucleotide triphosphate hydrolases"/>
    <property type="match status" value="2"/>
</dbReference>
<name>A0A2P6NDY2_9EUKA</name>
<keyword evidence="3" id="KW-0479">Metal-binding</keyword>
<evidence type="ECO:0000256" key="7">
    <source>
        <dbReference type="SAM" id="MobiDB-lite"/>
    </source>
</evidence>
<accession>A0A2P6NDY2</accession>
<evidence type="ECO:0000256" key="5">
    <source>
        <dbReference type="ARBA" id="ARBA00022833"/>
    </source>
</evidence>
<feature type="region of interest" description="Disordered" evidence="7">
    <location>
        <begin position="4063"/>
        <end position="4084"/>
    </location>
</feature>
<evidence type="ECO:0000256" key="4">
    <source>
        <dbReference type="ARBA" id="ARBA00022771"/>
    </source>
</evidence>
<reference evidence="9 10" key="1">
    <citation type="journal article" date="2018" name="Genome Biol. Evol.">
        <title>Multiple Roots of Fruiting Body Formation in Amoebozoa.</title>
        <authorList>
            <person name="Hillmann F."/>
            <person name="Forbes G."/>
            <person name="Novohradska S."/>
            <person name="Ferling I."/>
            <person name="Riege K."/>
            <person name="Groth M."/>
            <person name="Westermann M."/>
            <person name="Marz M."/>
            <person name="Spaller T."/>
            <person name="Winckler T."/>
            <person name="Schaap P."/>
            <person name="Glockner G."/>
        </authorList>
    </citation>
    <scope>NUCLEOTIDE SEQUENCE [LARGE SCALE GENOMIC DNA]</scope>
    <source>
        <strain evidence="9 10">Jena</strain>
    </source>
</reference>
<organism evidence="9 10">
    <name type="scientific">Planoprotostelium fungivorum</name>
    <dbReference type="NCBI Taxonomy" id="1890364"/>
    <lineage>
        <taxon>Eukaryota</taxon>
        <taxon>Amoebozoa</taxon>
        <taxon>Evosea</taxon>
        <taxon>Variosea</taxon>
        <taxon>Cavosteliida</taxon>
        <taxon>Cavosteliaceae</taxon>
        <taxon>Planoprotostelium</taxon>
    </lineage>
</organism>
<dbReference type="STRING" id="1890364.A0A2P6NDY2"/>
<feature type="domain" description="RZ-type" evidence="8">
    <location>
        <begin position="3389"/>
        <end position="3464"/>
    </location>
</feature>
<dbReference type="EMBL" id="MDYQ01000109">
    <property type="protein sequence ID" value="PRP82176.1"/>
    <property type="molecule type" value="Genomic_DNA"/>
</dbReference>
<dbReference type="OrthoDB" id="19599at2759"/>
<keyword evidence="10" id="KW-1185">Reference proteome</keyword>
<dbReference type="InterPro" id="IPR011704">
    <property type="entry name" value="ATPase_dyneun-rel_AAA"/>
</dbReference>
<comment type="caution">
    <text evidence="9">The sequence shown here is derived from an EMBL/GenBank/DDBJ whole genome shotgun (WGS) entry which is preliminary data.</text>
</comment>
<evidence type="ECO:0000313" key="10">
    <source>
        <dbReference type="Proteomes" id="UP000241769"/>
    </source>
</evidence>
<dbReference type="InParanoid" id="A0A2P6NDY2"/>
<comment type="subcellular location">
    <subcellularLocation>
        <location evidence="1">Cytoplasm</location>
    </subcellularLocation>
</comment>
<dbReference type="GO" id="GO:0008270">
    <property type="term" value="F:zinc ion binding"/>
    <property type="evidence" value="ECO:0007669"/>
    <property type="project" value="UniProtKB-KW"/>
</dbReference>
<keyword evidence="6" id="KW-0391">Immunity</keyword>
<dbReference type="CDD" id="cd00009">
    <property type="entry name" value="AAA"/>
    <property type="match status" value="1"/>
</dbReference>
<feature type="compositionally biased region" description="Polar residues" evidence="7">
    <location>
        <begin position="11"/>
        <end position="22"/>
    </location>
</feature>
<dbReference type="GO" id="GO:0002376">
    <property type="term" value="P:immune system process"/>
    <property type="evidence" value="ECO:0007669"/>
    <property type="project" value="UniProtKB-KW"/>
</dbReference>
<dbReference type="GO" id="GO:0004842">
    <property type="term" value="F:ubiquitin-protein transferase activity"/>
    <property type="evidence" value="ECO:0007669"/>
    <property type="project" value="InterPro"/>
</dbReference>
<feature type="compositionally biased region" description="Polar residues" evidence="7">
    <location>
        <begin position="4063"/>
        <end position="4072"/>
    </location>
</feature>
<dbReference type="SMART" id="SM00382">
    <property type="entry name" value="AAA"/>
    <property type="match status" value="2"/>
</dbReference>
<keyword evidence="2" id="KW-0963">Cytoplasm</keyword>
<dbReference type="SUPFAM" id="SSF52540">
    <property type="entry name" value="P-loop containing nucleoside triphosphate hydrolases"/>
    <property type="match status" value="2"/>
</dbReference>
<keyword evidence="5" id="KW-0862">Zinc</keyword>
<protein>
    <recommendedName>
        <fullName evidence="8">RZ-type domain-containing protein</fullName>
    </recommendedName>
</protein>
<evidence type="ECO:0000256" key="3">
    <source>
        <dbReference type="ARBA" id="ARBA00022723"/>
    </source>
</evidence>
<gene>
    <name evidence="9" type="ORF">PROFUN_10447</name>
</gene>
<feature type="compositionally biased region" description="Basic residues" evidence="7">
    <location>
        <begin position="4073"/>
        <end position="4084"/>
    </location>
</feature>
<dbReference type="PANTHER" id="PTHR22605:SF1">
    <property type="entry name" value="RZ-TYPE DOMAIN-CONTAINING PROTEIN"/>
    <property type="match status" value="1"/>
</dbReference>
<dbReference type="Proteomes" id="UP000241769">
    <property type="component" value="Unassembled WGS sequence"/>
</dbReference>
<evidence type="ECO:0000313" key="9">
    <source>
        <dbReference type="EMBL" id="PRP82176.1"/>
    </source>
</evidence>
<dbReference type="Pfam" id="PF20173">
    <property type="entry name" value="ZnF_RZ-type"/>
    <property type="match status" value="1"/>
</dbReference>
<evidence type="ECO:0000259" key="8">
    <source>
        <dbReference type="PROSITE" id="PS51981"/>
    </source>
</evidence>
<sequence length="4084" mass="467650">MDLPTVVDGRAQSNRSSSQLGEQRSVKRYRFRPDMPSFVFVTTLPSTLKDCKATHCERNRAGVGLLEGITWMSGSIHITNPNFEYKYHVEIPKSFWGSLFKYWNNSDEYSYENGRDRRSRPNEVIQLDFVSPGLRSLGQLDHVSSYLNILRNIPHIAKGGMNERLYVFSLLPQLSSVVDDRRIQDFLRSSEANSHIHLYLFIRIVLYKSPNDRPEFFKQFGQHHKMIIPENLERDFRKYVQDSCLEEPGNKWMDFLRFIHVRDLSQYRTEIYRGDEKSFEEHLDKVIAHVTMGDRPMLLTHLLNVAPNVFTFYTKLQRDMPPMATLPEHLPRRIVDGGLIPFQPSSSLWLLENIPSSSQRRRVFQAFQSWAKSYKWGNINGKELAALCYRFMIDSEMAHGERRRRSVLSGSDVITCLFDMKDNCPIPPAEIQTLFYQSLTVVYQREKMTELIRLWINRAHIRGIPQICEHLSTIHSVVTDEDCRVAVLGVMEEQSSKWADDDLLRSLEKIPVMEDDTLNCIFLDRIRDIKITSPKQHLNAIFPSSVVRTMNCYQEHALNVTMEHVKVQDLKDVISHHDVWVPLFNSHGTFEFQRHPNYVKAKQSVESVIQSLETRTISVQEFRSLKAVSNTSDLLKAVKANVKIGMFDEYTAVIERYTQRSLIIRNLLDTWRDMASDQPKFMAALIKKQNELPRTSVVSLASFDDVLDVFPPDDQLLTFSSLSGSTSFPRILSEIIGDSKPAVRDLVEKVPEAIQRYDDMIKRCQKGSILLTDCSVLWKGTHPERVQSELDTMKKRLPNLDVERMRDLLSLHSHLEWAESIIQVADLMCPHQTDKIRTIVEEFLSACRDPSTDFRVYHQRVDNLKQTLSRTDSPSTRSLLCMLSQAEDLVDFLREMGGDDARHLIYAVEEHTEGLIGAEAVSSLIEVKSFLSNVMNADSTLDHTITFLSKSQKGMDAKINQCSSMSGGLRRLYKSIANRGQATRDVIQKATDGDSRYIAIVKNGLPRGRMECADAHYEMEQLSDYKSRALLIMNSGKKDDVAMEEQFIRNVNRMQDVLYALHELNESGHPRYYDHEIHVNDETKEQLSSDLQSWFRTLTDLRRHSIYSCHFESKQLWPLHQLLSSPPPSTLHNTPIGHLLKFAKPNINLDVVRAMLPLYEASEDTNENVKRLAENLDAIFQDQGDVNPLRPLKVDNIHTAVDKGQVLVIAIRDPHRIEETIVSLYGNEGYVPHARQIQYCTGTQTEEQLDIFLDRCFGDQRLFVLADVQHLPFDLQSNLVRRIKQETARYGGFRLSLILHTTTQHHIMEQFSSSTRRLDVDLELRGPLSSVTEHVVLVSSTVCGLGKTEWVRNEAFKRNLGLITFPISGTVDPKIIMNRLIELKLHETVGHSGLHLVLSDVDDGVSLGHILFQLLVMGMMVVHGEGAYSLPDGLFVAIEMTTSTNNVLNTKYPLSRWFKSHHLAFNPDNIITSSHPRSPIQIVCRHLQALRQGTLSSEELATDVIVSPQQCRALLRHYFLDDEGIRDTPSFTRLHIFIDVLYPQLDRFAHSPYFTMKNLKDMGSNPNVRSDLVGSLVQLCRRFAVRSVEAAKESQRRELSATDAMVERMSNMQRWTDTDHLFLLFHQKDVNTIGAIFRVPEHVPQQVRELLASQHVEGKDKHRLRDFNSLSSDLLRRELNKICNGNDVKIPDYNLTGDNFVKMVLVFLRINSGIPVVLMGDTGCGKTSLVHYLSRISNADFLHLNIHAGITSFHLIEFMEGAVQKAVEAKRRKVWVFLDEINTCDELGLINEIICDHTCMGKPLPKNLVVMAACNPYCRKTHVKRDSGLSYVKKRYDPMSELVYRVHPLPESLMDYVWDYGTSHPDVEERYIGTILQGAFKPSDKLHNMVTAMVCRSQEFIREREGSYSVSLRDPVRCKVLIQWFTNNAVNKKDKKTEALRPIILALGHCYYSRLSTPNDRLKYREMISEIASIYQEVKMTPGIFSGILRSEQKAYLKEMELPDGIALNTALLENVFLLLVCILNRIPIFLVGKPGCSKSLSMQLINANLRGSDSKSKLFKKYPGIYLVAFQGSESSNSDGILKVFEKARNYLRSNSDVIPVVLLDEVGLAEQSSFNPLKVLHSLLEGEDSRSIAVVGISNWTLDASKMNRAVHVARPEPDAEDLFITAQCIQESVMRGGRESPETLRALAEAYYRYQKEQRQQNFHGLRDYYSLVKSLAQRQDFSPESVCHALQRNFGGLKEEIRHIQDLFLTHLGHSEEVPPASPLVKLIEENIKDRMGRHLLVITHGSAALPILKQLIPTETEPTVMYGSLYPEDQTEEYLYGVLSKIILLMESPGTLILKDLEKVYGSLYDMLNQNYTVVGNRKNCRVALGPHYNPMCYVHDQFRCIILIEKSQVPSADPPFLNRFEKQCLTFHEIMDVRHQNVYDRLDKWVTDITTSSQQRNAKGERFQAEDLFYGMYEDTLYSLVHHMAQSEEDEEFLLERCKEKLITVSSQDGIVRAADSRLDDEEVKRWSEMYWRTQPKCLREALAMCQEDGIILTSSSVLDDLRDEIDKDTQIVNLGTFNSEKQMTRTLDDFFNGNKRLLLLQADNESNGSHIAPIKNHIDSIKSSFDKRIIILVHYKRNVRREDSTGWCLDFLCGWPQISLDRISAAAYPVDIFRDQSLRDIMRNEVLPFKKIMEDVVPRCLLSIAYHPHNQSAERFKRLKEGICSHPRMLQLIKEHVTDRVSDDTTNQWMAEVARDRGALVMHGTLSDAIVERLREAALVPISKLLFVLEKCSALEQLMTMDEELMELWHHWYNDSTTVDTSNVHTEKGKENYILNHPVISMEFPFSQPLIEKISMLKTMYEQRKMADEDLIDSKMKNVINNGHNILQREEYKVHFPAYQRDFLRYQLVKLDSNPSADIETLETIVSHCFSATDVADLHVKFWSHSKQIRAAYHLVKTFIAADPHFSLERGKDLTSALTASLSSLMPSDILREEKGVSRWRDKVDKSVAVFTRVWPPHITTEPPQATWLRVLVFFSDLVLQNGSRGAMLHRLAAMGTEDMVIDQLLLEDMLDVVTGTSEELEREVVQFISDAFYRLFNAESDVSPTILRYILEYKGPHVDVFGPVLRRIFEEQEDDNGTLQLGPNTVLHEVEELLPTAAEITPCIVLLCDVMENQEFSGEFDPTELQMYEGGQLTWKLLYNIVLARRTASDEISRLDRESPIFRSLQLLLIKQLRRNVSLEQAKELINRPLWFQDGASKSDIGLGYEPFNHFPRVSRLEEALDLAVIQGDVGPLRDIVIEDGQGVALLATTVQCYWLGGNHPRRERIGQCIREVLPSCHASHRDLVQSYLEDTPPRDVHLLSLIHHLQIFLTTSRQNQFFQRLYRDPTSVLRQFVPGTPSDVMGMIISAISANGGPVTRWRCNKCNHPYLIGDCGNINQKGTCPGCKAPIGVTQDQTKVDASPVAATHQAAGLQEDTPNEQANHTARSLTPIVYRTLHLLVYSTLYLCVQNSPNSCWEHCLADWRTLRNLLPTVTEDELSLTLHQLIRHLDQFQPQGWTVETSQGRELWEAEFSTFCSKYTSSPRETAGIIRKDISRTAPSLFQAQLNETDSLHYNSEDAPRLPQLFRIRLDVDRDIFEVSYRDNARVMQEHPVIGLVSDHWTTLDLIKHLPPLVKWSNYVASTLGNRITRQGAVDTPMNSLINDRVETVFEEFMSAWNTVRPHVRNYECHIFEEDSIPKMSSNQPISLACVDTKDSGIYISAMFHYLSDLQNNFLENLSQHSSTMTEATRDPIRAQDLTEEGVISITKESVDQLVLVFGGNSLTYGKGGAPHFSWHWIDRELTAILSINKVFIRCDHLRCMTFSGELFQDSSYLLSEVRERVPQRPCMSLVNMPPQEVTSAMQTLSCVLCLLKQTGGRADQSVFSYCRDVGLLPDVFTKMKNVQLEHVVDLYQKMEEMASERMIDVLDARYKEECPEEILKTIWELTKKFTADQVILAMKRFVVRQLSPKVAKADVPLCIILQSDVDLWDSGVVPQDYEFEQVLSGNLLVGHTREILEYLQKKKVELSAQKSQLETQRQTPTKKARKFLGNS</sequence>
<dbReference type="GO" id="GO:0005737">
    <property type="term" value="C:cytoplasm"/>
    <property type="evidence" value="ECO:0007669"/>
    <property type="project" value="UniProtKB-SubCell"/>
</dbReference>
<dbReference type="PANTHER" id="PTHR22605">
    <property type="entry name" value="RZ-TYPE DOMAIN-CONTAINING PROTEIN"/>
    <property type="match status" value="1"/>
</dbReference>
<dbReference type="GO" id="GO:0016887">
    <property type="term" value="F:ATP hydrolysis activity"/>
    <property type="evidence" value="ECO:0007669"/>
    <property type="project" value="InterPro"/>
</dbReference>
<evidence type="ECO:0000256" key="1">
    <source>
        <dbReference type="ARBA" id="ARBA00004496"/>
    </source>
</evidence>
<dbReference type="InterPro" id="IPR031248">
    <property type="entry name" value="RNF213"/>
</dbReference>
<dbReference type="InterPro" id="IPR046439">
    <property type="entry name" value="ZF_RZ_dom"/>
</dbReference>
<keyword evidence="4" id="KW-0863">Zinc-finger</keyword>
<dbReference type="GO" id="GO:0005524">
    <property type="term" value="F:ATP binding"/>
    <property type="evidence" value="ECO:0007669"/>
    <property type="project" value="InterPro"/>
</dbReference>
<evidence type="ECO:0000256" key="6">
    <source>
        <dbReference type="ARBA" id="ARBA00022859"/>
    </source>
</evidence>
<dbReference type="Pfam" id="PF07728">
    <property type="entry name" value="AAA_5"/>
    <property type="match status" value="1"/>
</dbReference>
<feature type="region of interest" description="Disordered" evidence="7">
    <location>
        <begin position="1"/>
        <end position="26"/>
    </location>
</feature>
<dbReference type="PROSITE" id="PS51981">
    <property type="entry name" value="ZF_RZ"/>
    <property type="match status" value="1"/>
</dbReference>